<keyword evidence="1" id="KW-1133">Transmembrane helix</keyword>
<evidence type="ECO:0000313" key="2">
    <source>
        <dbReference type="EMBL" id="KKT82207.1"/>
    </source>
</evidence>
<sequence length="110" mass="12235">MLNGVLFSRESIIVVLLGFICGYFLSDIALTALSVIGVIALVAMFRIAQGTPAEGGLGFLYLMVLVGMFLLSLWLTALMVHWKEIFYLIELAWSKGVRPAIGFFKDYILR</sequence>
<gene>
    <name evidence="2" type="ORF">UW79_C0010G0044</name>
</gene>
<name>A0A0G1MN35_9BACT</name>
<evidence type="ECO:0000256" key="1">
    <source>
        <dbReference type="SAM" id="Phobius"/>
    </source>
</evidence>
<feature type="transmembrane region" description="Helical" evidence="1">
    <location>
        <begin position="12"/>
        <end position="45"/>
    </location>
</feature>
<comment type="caution">
    <text evidence="2">The sequence shown here is derived from an EMBL/GenBank/DDBJ whole genome shotgun (WGS) entry which is preliminary data.</text>
</comment>
<reference evidence="2 3" key="1">
    <citation type="journal article" date="2015" name="Nature">
        <title>rRNA introns, odd ribosomes, and small enigmatic genomes across a large radiation of phyla.</title>
        <authorList>
            <person name="Brown C.T."/>
            <person name="Hug L.A."/>
            <person name="Thomas B.C."/>
            <person name="Sharon I."/>
            <person name="Castelle C.J."/>
            <person name="Singh A."/>
            <person name="Wilkins M.J."/>
            <person name="Williams K.H."/>
            <person name="Banfield J.F."/>
        </authorList>
    </citation>
    <scope>NUCLEOTIDE SEQUENCE [LARGE SCALE GENOMIC DNA]</scope>
</reference>
<dbReference type="Proteomes" id="UP000034032">
    <property type="component" value="Unassembled WGS sequence"/>
</dbReference>
<dbReference type="EMBL" id="LCJR01000010">
    <property type="protein sequence ID" value="KKT82207.1"/>
    <property type="molecule type" value="Genomic_DNA"/>
</dbReference>
<proteinExistence type="predicted"/>
<dbReference type="AlphaFoldDB" id="A0A0G1MN35"/>
<protein>
    <submittedName>
        <fullName evidence="2">Uncharacterized protein</fullName>
    </submittedName>
</protein>
<evidence type="ECO:0000313" key="3">
    <source>
        <dbReference type="Proteomes" id="UP000034032"/>
    </source>
</evidence>
<feature type="transmembrane region" description="Helical" evidence="1">
    <location>
        <begin position="57"/>
        <end position="80"/>
    </location>
</feature>
<keyword evidence="1" id="KW-0472">Membrane</keyword>
<accession>A0A0G1MN35</accession>
<organism evidence="2 3">
    <name type="scientific">Candidatus Yanofskybacteria bacterium GW2011_GWA2_44_9</name>
    <dbReference type="NCBI Taxonomy" id="1619025"/>
    <lineage>
        <taxon>Bacteria</taxon>
        <taxon>Candidatus Yanofskyibacteriota</taxon>
    </lineage>
</organism>
<keyword evidence="1" id="KW-0812">Transmembrane</keyword>